<dbReference type="Gene3D" id="2.60.420.10">
    <property type="entry name" value="Maltose phosphorylase, domain 3"/>
    <property type="match status" value="1"/>
</dbReference>
<evidence type="ECO:0000259" key="5">
    <source>
        <dbReference type="Pfam" id="PF08531"/>
    </source>
</evidence>
<feature type="domain" description="Alpha-L-rhamnosidase six-hairpin glycosidase" evidence="6">
    <location>
        <begin position="304"/>
        <end position="636"/>
    </location>
</feature>
<dbReference type="PANTHER" id="PTHR33307">
    <property type="entry name" value="ALPHA-RHAMNOSIDASE (EUROFUNG)"/>
    <property type="match status" value="1"/>
</dbReference>
<dbReference type="AlphaFoldDB" id="A0A9D0ZVK2"/>
<dbReference type="InterPro" id="IPR013737">
    <property type="entry name" value="Bac_rhamnosid_N"/>
</dbReference>
<dbReference type="Proteomes" id="UP000886886">
    <property type="component" value="Unassembled WGS sequence"/>
</dbReference>
<dbReference type="GO" id="GO:0030596">
    <property type="term" value="F:alpha-L-rhamnosidase activity"/>
    <property type="evidence" value="ECO:0007669"/>
    <property type="project" value="UniProtKB-EC"/>
</dbReference>
<reference evidence="8" key="2">
    <citation type="journal article" date="2021" name="PeerJ">
        <title>Extensive microbial diversity within the chicken gut microbiome revealed by metagenomics and culture.</title>
        <authorList>
            <person name="Gilroy R."/>
            <person name="Ravi A."/>
            <person name="Getino M."/>
            <person name="Pursley I."/>
            <person name="Horton D.L."/>
            <person name="Alikhan N.F."/>
            <person name="Baker D."/>
            <person name="Gharbi K."/>
            <person name="Hall N."/>
            <person name="Watson M."/>
            <person name="Adriaenssens E.M."/>
            <person name="Foster-Nyarko E."/>
            <person name="Jarju S."/>
            <person name="Secka A."/>
            <person name="Antonio M."/>
            <person name="Oren A."/>
            <person name="Chaudhuri R.R."/>
            <person name="La Ragione R."/>
            <person name="Hildebrand F."/>
            <person name="Pallen M.J."/>
        </authorList>
    </citation>
    <scope>NUCLEOTIDE SEQUENCE</scope>
    <source>
        <strain evidence="8">ChiSjej3B21-11622</strain>
    </source>
</reference>
<keyword evidence="3 8" id="KW-0378">Hydrolase</keyword>
<sequence>MEFQAEWITNSRETGSICPVFRKQWKTKQPVKKAVLYLTALGVYEARLNGKPVGEEVLAPGWTVYEKRLQYQTYDLTPLLEASNELRILLGKGWFRSPMPGWMETEDQKRRAVQPGGILGEIHLTYTDGSTEVLASDESWEWAESQVLFSEIYDGEIYDAEEKTEAFESVKLLDWSKEILIPQEGERIREMEVVEAKEVFTAPNGETIVDFGQEITGYVEFTVAARAGARVRFTHGEVLDAEGNFYNENYRSAKASVCYTCREGVQTWHPRLTFFGFRYIRLEEFPGTPSPRQFRGIAVYSELKRTGELSCSNEKLNQLFSNIFWGQKGNFLDVPTDCPQRDERLGWTGDAQVFVKAASYNYDVEKFFIKWLHDLGAAQRADGAVGQVIPDYLPEGAPSAAWGDAAAICPWQIYLTYGNPKVLRDQFESMKKWVDYITNATKEADLWIGGTHFGDWLGLDAPAGSYKGSSREDFIASAFYAHSTELLVKTGKVLGKEVGDYEKLQQRIVEKFRQTFPDCRTQTEYVLAIWFGLAENPKDFADKLAKMIERDGTQMKTGFVGTPYLLHVLSKYGHTELAYSLLLREEYPSWLYPVEKGATTIWEHWDGIMPDGKFWSPDMNSFNHYAYGAVADWIYEEAAGIHTMEEAPGFARVYVEPKPDRRLQWLKASIQTRHGLVESKWTVTDAGIRFEITVDMPAVIRISGMERTVEPGSYTFWG</sequence>
<dbReference type="Pfam" id="PF08531">
    <property type="entry name" value="Bac_rhamnosid_N"/>
    <property type="match status" value="1"/>
</dbReference>
<evidence type="ECO:0000259" key="4">
    <source>
        <dbReference type="Pfam" id="PF05592"/>
    </source>
</evidence>
<feature type="domain" description="Alpha-L-rhamnosidase C-terminal" evidence="7">
    <location>
        <begin position="641"/>
        <end position="694"/>
    </location>
</feature>
<name>A0A9D0ZVK2_9FIRM</name>
<evidence type="ECO:0000259" key="7">
    <source>
        <dbReference type="Pfam" id="PF17390"/>
    </source>
</evidence>
<evidence type="ECO:0000256" key="3">
    <source>
        <dbReference type="ARBA" id="ARBA00022801"/>
    </source>
</evidence>
<dbReference type="Pfam" id="PF05592">
    <property type="entry name" value="Bac_rhamnosid"/>
    <property type="match status" value="1"/>
</dbReference>
<dbReference type="InterPro" id="IPR035398">
    <property type="entry name" value="Bac_rhamnosid_C"/>
</dbReference>
<proteinExistence type="predicted"/>
<dbReference type="InterPro" id="IPR035396">
    <property type="entry name" value="Bac_rhamnosid6H"/>
</dbReference>
<dbReference type="Gene3D" id="1.50.10.10">
    <property type="match status" value="1"/>
</dbReference>
<dbReference type="PIRSF" id="PIRSF010631">
    <property type="entry name" value="A-rhamnsds"/>
    <property type="match status" value="1"/>
</dbReference>
<dbReference type="Pfam" id="PF17389">
    <property type="entry name" value="Bac_rhamnosid6H"/>
    <property type="match status" value="1"/>
</dbReference>
<gene>
    <name evidence="8" type="ORF">IAB26_08925</name>
</gene>
<feature type="domain" description="Bacterial alpha-L-rhamnosidase N-terminal" evidence="5">
    <location>
        <begin position="30"/>
        <end position="172"/>
    </location>
</feature>
<dbReference type="EMBL" id="DVFT01000136">
    <property type="protein sequence ID" value="HIQ96671.1"/>
    <property type="molecule type" value="Genomic_DNA"/>
</dbReference>
<dbReference type="InterPro" id="IPR016007">
    <property type="entry name" value="Alpha_rhamnosid"/>
</dbReference>
<reference evidence="8" key="1">
    <citation type="submission" date="2020-10" db="EMBL/GenBank/DDBJ databases">
        <authorList>
            <person name="Gilroy R."/>
        </authorList>
    </citation>
    <scope>NUCLEOTIDE SEQUENCE</scope>
    <source>
        <strain evidence="8">ChiSjej3B21-11622</strain>
    </source>
</reference>
<dbReference type="InterPro" id="IPR008902">
    <property type="entry name" value="Rhamnosid_concanavalin"/>
</dbReference>
<evidence type="ECO:0000313" key="9">
    <source>
        <dbReference type="Proteomes" id="UP000886886"/>
    </source>
</evidence>
<dbReference type="SUPFAM" id="SSF48208">
    <property type="entry name" value="Six-hairpin glycosidases"/>
    <property type="match status" value="1"/>
</dbReference>
<feature type="domain" description="Alpha-L-rhamnosidase concanavalin-like" evidence="4">
    <location>
        <begin position="202"/>
        <end position="300"/>
    </location>
</feature>
<dbReference type="GO" id="GO:0005975">
    <property type="term" value="P:carbohydrate metabolic process"/>
    <property type="evidence" value="ECO:0007669"/>
    <property type="project" value="InterPro"/>
</dbReference>
<dbReference type="InterPro" id="IPR008928">
    <property type="entry name" value="6-hairpin_glycosidase_sf"/>
</dbReference>
<dbReference type="PANTHER" id="PTHR33307:SF6">
    <property type="entry name" value="ALPHA-RHAMNOSIDASE (EUROFUNG)-RELATED"/>
    <property type="match status" value="1"/>
</dbReference>
<dbReference type="Pfam" id="PF17390">
    <property type="entry name" value="Bac_rhamnosid_C"/>
    <property type="match status" value="1"/>
</dbReference>
<comment type="catalytic activity">
    <reaction evidence="1">
        <text>Hydrolysis of terminal non-reducing alpha-L-rhamnose residues in alpha-L-rhamnosides.</text>
        <dbReference type="EC" id="3.2.1.40"/>
    </reaction>
</comment>
<comment type="caution">
    <text evidence="8">The sequence shown here is derived from an EMBL/GenBank/DDBJ whole genome shotgun (WGS) entry which is preliminary data.</text>
</comment>
<evidence type="ECO:0000259" key="6">
    <source>
        <dbReference type="Pfam" id="PF17389"/>
    </source>
</evidence>
<dbReference type="EC" id="3.2.1.40" evidence="2"/>
<evidence type="ECO:0000313" key="8">
    <source>
        <dbReference type="EMBL" id="HIQ96671.1"/>
    </source>
</evidence>
<dbReference type="Gene3D" id="2.60.120.260">
    <property type="entry name" value="Galactose-binding domain-like"/>
    <property type="match status" value="2"/>
</dbReference>
<protein>
    <recommendedName>
        <fullName evidence="2">alpha-L-rhamnosidase</fullName>
        <ecNumber evidence="2">3.2.1.40</ecNumber>
    </recommendedName>
</protein>
<accession>A0A9D0ZVK2</accession>
<dbReference type="InterPro" id="IPR012341">
    <property type="entry name" value="6hp_glycosidase-like_sf"/>
</dbReference>
<evidence type="ECO:0000256" key="2">
    <source>
        <dbReference type="ARBA" id="ARBA00012652"/>
    </source>
</evidence>
<organism evidence="8 9">
    <name type="scientific">Candidatus Limivivens merdigallinarum</name>
    <dbReference type="NCBI Taxonomy" id="2840859"/>
    <lineage>
        <taxon>Bacteria</taxon>
        <taxon>Bacillati</taxon>
        <taxon>Bacillota</taxon>
        <taxon>Clostridia</taxon>
        <taxon>Lachnospirales</taxon>
        <taxon>Lachnospiraceae</taxon>
        <taxon>Lachnospiraceae incertae sedis</taxon>
        <taxon>Candidatus Limivivens</taxon>
    </lineage>
</organism>
<evidence type="ECO:0000256" key="1">
    <source>
        <dbReference type="ARBA" id="ARBA00001445"/>
    </source>
</evidence>